<accession>A0A6C0HQR0</accession>
<dbReference type="EMBL" id="MN740002">
    <property type="protein sequence ID" value="QHT82486.1"/>
    <property type="molecule type" value="Genomic_DNA"/>
</dbReference>
<protein>
    <submittedName>
        <fullName evidence="1">Uncharacterized protein</fullName>
    </submittedName>
</protein>
<organism evidence="1">
    <name type="scientific">viral metagenome</name>
    <dbReference type="NCBI Taxonomy" id="1070528"/>
    <lineage>
        <taxon>unclassified sequences</taxon>
        <taxon>metagenomes</taxon>
        <taxon>organismal metagenomes</taxon>
    </lineage>
</organism>
<dbReference type="AlphaFoldDB" id="A0A6C0HQR0"/>
<name>A0A6C0HQR0_9ZZZZ</name>
<evidence type="ECO:0000313" key="1">
    <source>
        <dbReference type="EMBL" id="QHT82486.1"/>
    </source>
</evidence>
<reference evidence="1" key="1">
    <citation type="journal article" date="2020" name="Nature">
        <title>Giant virus diversity and host interactions through global metagenomics.</title>
        <authorList>
            <person name="Schulz F."/>
            <person name="Roux S."/>
            <person name="Paez-Espino D."/>
            <person name="Jungbluth S."/>
            <person name="Walsh D.A."/>
            <person name="Denef V.J."/>
            <person name="McMahon K.D."/>
            <person name="Konstantinidis K.T."/>
            <person name="Eloe-Fadrosh E.A."/>
            <person name="Kyrpides N.C."/>
            <person name="Woyke T."/>
        </authorList>
    </citation>
    <scope>NUCLEOTIDE SEQUENCE</scope>
    <source>
        <strain evidence="1">GVMAG-M-3300023184-165</strain>
    </source>
</reference>
<proteinExistence type="predicted"/>
<sequence>MKKAFQNSVLFLLAIIILGISVGMIVNGFQKEGFTSSPIINQVYNPIARKVRNYTNDKIESFTNTTRVFLKRFRLM</sequence>